<dbReference type="InterPro" id="IPR000299">
    <property type="entry name" value="FERM_domain"/>
</dbReference>
<dbReference type="FunFam" id="2.30.29.30:FF:000003">
    <property type="entry name" value="Radixin isoform 1"/>
    <property type="match status" value="1"/>
</dbReference>
<keyword evidence="7" id="KW-0965">Cell junction</keyword>
<comment type="subcellular location">
    <subcellularLocation>
        <location evidence="4">Cell junction</location>
        <location evidence="4">Adherens junction</location>
    </subcellularLocation>
    <subcellularLocation>
        <location evidence="2">Cell membrane</location>
        <topology evidence="2">Peripheral membrane protein</topology>
    </subcellularLocation>
    <subcellularLocation>
        <location evidence="1">Cell projection</location>
        <location evidence="1">Microvillus</location>
    </subcellularLocation>
    <subcellularLocation>
        <location evidence="12">Cell projection</location>
        <location evidence="12">Rhabdomere</location>
    </subcellularLocation>
    <subcellularLocation>
        <location evidence="3">Cytoplasm</location>
        <location evidence="3">Cytoskeleton</location>
    </subcellularLocation>
</comment>
<evidence type="ECO:0000256" key="4">
    <source>
        <dbReference type="ARBA" id="ARBA00004536"/>
    </source>
</evidence>
<evidence type="ECO:0000256" key="1">
    <source>
        <dbReference type="ARBA" id="ARBA00004105"/>
    </source>
</evidence>
<dbReference type="GO" id="GO:0005856">
    <property type="term" value="C:cytoskeleton"/>
    <property type="evidence" value="ECO:0007669"/>
    <property type="project" value="UniProtKB-SubCell"/>
</dbReference>
<feature type="region of interest" description="Disordered" evidence="15">
    <location>
        <begin position="496"/>
        <end position="515"/>
    </location>
</feature>
<evidence type="ECO:0000256" key="13">
    <source>
        <dbReference type="PIRSR" id="PIRSR002305-1"/>
    </source>
</evidence>
<dbReference type="OrthoDB" id="6018897at2759"/>
<evidence type="ECO:0000256" key="14">
    <source>
        <dbReference type="SAM" id="Coils"/>
    </source>
</evidence>
<dbReference type="GO" id="GO:0003779">
    <property type="term" value="F:actin binding"/>
    <property type="evidence" value="ECO:0007669"/>
    <property type="project" value="UniProtKB-KW"/>
</dbReference>
<keyword evidence="11" id="KW-0966">Cell projection</keyword>
<dbReference type="Pfam" id="PF09380">
    <property type="entry name" value="FERM_C"/>
    <property type="match status" value="1"/>
</dbReference>
<evidence type="ECO:0000313" key="17">
    <source>
        <dbReference type="EMBL" id="KAE9537867.1"/>
    </source>
</evidence>
<dbReference type="InterPro" id="IPR000798">
    <property type="entry name" value="Ez/rad/moesin-like"/>
</dbReference>
<dbReference type="Gene3D" id="1.20.5.450">
    <property type="match status" value="1"/>
</dbReference>
<dbReference type="InterPro" id="IPR019747">
    <property type="entry name" value="FERM_CS"/>
</dbReference>
<keyword evidence="10" id="KW-0963">Cytoplasm</keyword>
<dbReference type="InterPro" id="IPR041789">
    <property type="entry name" value="ERM_FERM_C"/>
</dbReference>
<evidence type="ECO:0000256" key="10">
    <source>
        <dbReference type="ARBA" id="ARBA00023212"/>
    </source>
</evidence>
<dbReference type="GO" id="GO:0016324">
    <property type="term" value="C:apical plasma membrane"/>
    <property type="evidence" value="ECO:0007669"/>
    <property type="project" value="UniProtKB-ARBA"/>
</dbReference>
<protein>
    <recommendedName>
        <fullName evidence="5">Moesin/ezrin/radixin homolog 1</fullName>
    </recommendedName>
</protein>
<dbReference type="Gene3D" id="1.20.80.10">
    <property type="match status" value="1"/>
</dbReference>
<dbReference type="Proteomes" id="UP000475862">
    <property type="component" value="Unassembled WGS sequence"/>
</dbReference>
<dbReference type="InterPro" id="IPR011259">
    <property type="entry name" value="ERM_C_dom"/>
</dbReference>
<sequence length="606" mass="72127">MVSGKTMNVRVTTMDAELEFAIQQTTTGKQLFDQVVKTIGLREVWFFGLQYTDNKGDMTWIKLYKKPENICKKLWNLWNRKSFVEESIDYFDPRHKYWLQVMSQDVKKENPLQFKFRAKFYPEDVAEELIQDITLRLFYLQVKNAILSDEIYCPSETSVLLASYAVQARHGDYNKLTHTPGFLTNDRLLPQRVMDQHKMTREEWESSITTWWHEHRGMMREDAMMEYLKIAQDLEMYGVNYFDILNKKGTELFLGVDALGLNIYEKDDKLTPKIGFPWSEIRNISFNDRKFIIKPIDKKAPDFVFFAPRVRINKRILALCMGNHELYMRRRKPDTIDVQQMKAQAREEKLAKQQQREKLQLEIAAREKAEKKHQEYEERLKVMQAEISKREQDLLSAQDMIRRLEDQLNKLQLAKEELEQRQNELQKMMERLEESKNMEAAERAKLEEEIKAKQEEVMRIQSEVETKDEETRRLQEEVEEARRKQEEAAAAALAAAATPKHHHVTENENEDNDEMVNGHETQDLDTDMDIVDPVEERRTLAERNERLQDQLKMLKQDLAQSRDDTKETAMDKIHRENVRQGRDKYKTLREIRKGNTKRRVDQFENM</sequence>
<dbReference type="Pfam" id="PF00373">
    <property type="entry name" value="FERM_M"/>
    <property type="match status" value="1"/>
</dbReference>
<dbReference type="InterPro" id="IPR008954">
    <property type="entry name" value="Moesin_tail_sf"/>
</dbReference>
<evidence type="ECO:0000256" key="11">
    <source>
        <dbReference type="ARBA" id="ARBA00023273"/>
    </source>
</evidence>
<dbReference type="GO" id="GO:0005912">
    <property type="term" value="C:adherens junction"/>
    <property type="evidence" value="ECO:0007669"/>
    <property type="project" value="UniProtKB-SubCell"/>
</dbReference>
<dbReference type="SUPFAM" id="SSF47031">
    <property type="entry name" value="Second domain of FERM"/>
    <property type="match status" value="1"/>
</dbReference>
<dbReference type="CDD" id="cd13194">
    <property type="entry name" value="FERM_C_ERM"/>
    <property type="match status" value="1"/>
</dbReference>
<evidence type="ECO:0000256" key="2">
    <source>
        <dbReference type="ARBA" id="ARBA00004202"/>
    </source>
</evidence>
<evidence type="ECO:0000256" key="6">
    <source>
        <dbReference type="ARBA" id="ARBA00022475"/>
    </source>
</evidence>
<evidence type="ECO:0000256" key="12">
    <source>
        <dbReference type="ARBA" id="ARBA00043944"/>
    </source>
</evidence>
<comment type="caution">
    <text evidence="17">The sequence shown here is derived from an EMBL/GenBank/DDBJ whole genome shotgun (WGS) entry which is preliminary data.</text>
</comment>
<proteinExistence type="predicted"/>
<feature type="coiled-coil region" evidence="14">
    <location>
        <begin position="537"/>
        <end position="564"/>
    </location>
</feature>
<dbReference type="PIRSF" id="PIRSF002305">
    <property type="entry name" value="ERM"/>
    <property type="match status" value="1"/>
</dbReference>
<evidence type="ECO:0000256" key="15">
    <source>
        <dbReference type="SAM" id="MobiDB-lite"/>
    </source>
</evidence>
<feature type="domain" description="FERM" evidence="16">
    <location>
        <begin position="7"/>
        <end position="331"/>
    </location>
</feature>
<dbReference type="Pfam" id="PF20492">
    <property type="entry name" value="ERM_helical"/>
    <property type="match status" value="1"/>
</dbReference>
<dbReference type="PANTHER" id="PTHR23281">
    <property type="entry name" value="MERLIN/MOESIN/EZRIN/RADIXIN"/>
    <property type="match status" value="1"/>
</dbReference>
<dbReference type="InterPro" id="IPR046810">
    <property type="entry name" value="ERM_helical"/>
</dbReference>
<dbReference type="InterPro" id="IPR018980">
    <property type="entry name" value="FERM_PH-like_C"/>
</dbReference>
<feature type="binding site" evidence="13">
    <location>
        <begin position="62"/>
        <end position="65"/>
    </location>
    <ligand>
        <name>a 1,2-diacyl-sn-glycero-3-phospho-(1D-myo-inositol)</name>
        <dbReference type="ChEBI" id="CHEBI:57880"/>
    </ligand>
</feature>
<dbReference type="PROSITE" id="PS00661">
    <property type="entry name" value="FERM_2"/>
    <property type="match status" value="1"/>
</dbReference>
<keyword evidence="6" id="KW-1003">Cell membrane</keyword>
<dbReference type="Gene3D" id="6.10.360.10">
    <property type="match status" value="1"/>
</dbReference>
<dbReference type="SUPFAM" id="SSF50729">
    <property type="entry name" value="PH domain-like"/>
    <property type="match status" value="1"/>
</dbReference>
<evidence type="ECO:0000259" key="16">
    <source>
        <dbReference type="PROSITE" id="PS50057"/>
    </source>
</evidence>
<dbReference type="Gene3D" id="3.10.20.90">
    <property type="entry name" value="Phosphatidylinositol 3-kinase Catalytic Subunit, Chain A, domain 1"/>
    <property type="match status" value="1"/>
</dbReference>
<dbReference type="FunFam" id="3.10.20.90:FF:000013">
    <property type="entry name" value="radixin isoform X1"/>
    <property type="match status" value="1"/>
</dbReference>
<dbReference type="PRINTS" id="PR00661">
    <property type="entry name" value="ERMFAMILY"/>
</dbReference>
<keyword evidence="14" id="KW-0175">Coiled coil</keyword>
<dbReference type="AlphaFoldDB" id="A0A6G0TSI2"/>
<organism evidence="17 18">
    <name type="scientific">Aphis glycines</name>
    <name type="common">Soybean aphid</name>
    <dbReference type="NCBI Taxonomy" id="307491"/>
    <lineage>
        <taxon>Eukaryota</taxon>
        <taxon>Metazoa</taxon>
        <taxon>Ecdysozoa</taxon>
        <taxon>Arthropoda</taxon>
        <taxon>Hexapoda</taxon>
        <taxon>Insecta</taxon>
        <taxon>Pterygota</taxon>
        <taxon>Neoptera</taxon>
        <taxon>Paraneoptera</taxon>
        <taxon>Hemiptera</taxon>
        <taxon>Sternorrhyncha</taxon>
        <taxon>Aphidomorpha</taxon>
        <taxon>Aphidoidea</taxon>
        <taxon>Aphididae</taxon>
        <taxon>Aphidini</taxon>
        <taxon>Aphis</taxon>
        <taxon>Aphis</taxon>
    </lineage>
</organism>
<accession>A0A6G0TSI2</accession>
<keyword evidence="10" id="KW-0206">Cytoskeleton</keyword>
<dbReference type="EMBL" id="VYZN01000017">
    <property type="protein sequence ID" value="KAE9537867.1"/>
    <property type="molecule type" value="Genomic_DNA"/>
</dbReference>
<keyword evidence="18" id="KW-1185">Reference proteome</keyword>
<dbReference type="GO" id="GO:0009887">
    <property type="term" value="P:animal organ morphogenesis"/>
    <property type="evidence" value="ECO:0007669"/>
    <property type="project" value="UniProtKB-ARBA"/>
</dbReference>
<dbReference type="SUPFAM" id="SSF54236">
    <property type="entry name" value="Ubiquitin-like"/>
    <property type="match status" value="1"/>
</dbReference>
<dbReference type="InterPro" id="IPR019748">
    <property type="entry name" value="FERM_central"/>
</dbReference>
<name>A0A6G0TSI2_APHGL</name>
<dbReference type="GO" id="GO:0016028">
    <property type="term" value="C:rhabdomere"/>
    <property type="evidence" value="ECO:0007669"/>
    <property type="project" value="UniProtKB-SubCell"/>
</dbReference>
<gene>
    <name evidence="17" type="ORF">AGLY_005839</name>
</gene>
<evidence type="ECO:0000256" key="7">
    <source>
        <dbReference type="ARBA" id="ARBA00022949"/>
    </source>
</evidence>
<dbReference type="FunFam" id="1.20.80.10:FF:000002">
    <property type="entry name" value="radixin isoform X1"/>
    <property type="match status" value="1"/>
</dbReference>
<dbReference type="Pfam" id="PF09379">
    <property type="entry name" value="FERM_N"/>
    <property type="match status" value="1"/>
</dbReference>
<evidence type="ECO:0000256" key="3">
    <source>
        <dbReference type="ARBA" id="ARBA00004245"/>
    </source>
</evidence>
<evidence type="ECO:0000313" key="18">
    <source>
        <dbReference type="Proteomes" id="UP000475862"/>
    </source>
</evidence>
<keyword evidence="9" id="KW-0009">Actin-binding</keyword>
<dbReference type="InterPro" id="IPR011993">
    <property type="entry name" value="PH-like_dom_sf"/>
</dbReference>
<dbReference type="InterPro" id="IPR029071">
    <property type="entry name" value="Ubiquitin-like_domsf"/>
</dbReference>
<evidence type="ECO:0000256" key="5">
    <source>
        <dbReference type="ARBA" id="ARBA00022025"/>
    </source>
</evidence>
<reference evidence="17 18" key="1">
    <citation type="submission" date="2019-08" db="EMBL/GenBank/DDBJ databases">
        <title>The genome of the soybean aphid Biotype 1, its phylome, world population structure and adaptation to the North American continent.</title>
        <authorList>
            <person name="Giordano R."/>
            <person name="Donthu R.K."/>
            <person name="Hernandez A.G."/>
            <person name="Wright C.L."/>
            <person name="Zimin A.V."/>
        </authorList>
    </citation>
    <scope>NUCLEOTIDE SEQUENCE [LARGE SCALE GENOMIC DNA]</scope>
    <source>
        <tissue evidence="17">Whole aphids</tissue>
    </source>
</reference>
<dbReference type="InterPro" id="IPR019749">
    <property type="entry name" value="Band_41_domain"/>
</dbReference>
<evidence type="ECO:0000256" key="8">
    <source>
        <dbReference type="ARBA" id="ARBA00023136"/>
    </source>
</evidence>
<feature type="binding site" evidence="13">
    <location>
        <position position="314"/>
    </location>
    <ligand>
        <name>a 1,2-diacyl-sn-glycero-3-phospho-(1D-myo-inositol)</name>
        <dbReference type="ChEBI" id="CHEBI:57880"/>
    </ligand>
</feature>
<dbReference type="InterPro" id="IPR018979">
    <property type="entry name" value="FERM_N"/>
</dbReference>
<dbReference type="Pfam" id="PF00769">
    <property type="entry name" value="ERM_C"/>
    <property type="match status" value="1"/>
</dbReference>
<evidence type="ECO:0000256" key="9">
    <source>
        <dbReference type="ARBA" id="ARBA00023203"/>
    </source>
</evidence>
<feature type="coiled-coil region" evidence="14">
    <location>
        <begin position="338"/>
        <end position="491"/>
    </location>
</feature>
<dbReference type="Gene3D" id="2.30.29.30">
    <property type="entry name" value="Pleckstrin-homology domain (PH domain)/Phosphotyrosine-binding domain (PTB)"/>
    <property type="match status" value="1"/>
</dbReference>
<dbReference type="InterPro" id="IPR014352">
    <property type="entry name" value="FERM/acyl-CoA-bd_prot_sf"/>
</dbReference>
<keyword evidence="8" id="KW-0472">Membrane</keyword>
<dbReference type="SMART" id="SM00295">
    <property type="entry name" value="B41"/>
    <property type="match status" value="1"/>
</dbReference>
<dbReference type="PROSITE" id="PS50057">
    <property type="entry name" value="FERM_3"/>
    <property type="match status" value="1"/>
</dbReference>
<dbReference type="InterPro" id="IPR011174">
    <property type="entry name" value="ERM"/>
</dbReference>
<dbReference type="InterPro" id="IPR035963">
    <property type="entry name" value="FERM_2"/>
</dbReference>
<dbReference type="GO" id="GO:0030182">
    <property type="term" value="P:neuron differentiation"/>
    <property type="evidence" value="ECO:0007669"/>
    <property type="project" value="UniProtKB-ARBA"/>
</dbReference>
<dbReference type="CDD" id="cd14473">
    <property type="entry name" value="FERM_B-lobe"/>
    <property type="match status" value="1"/>
</dbReference>
<dbReference type="SUPFAM" id="SSF48678">
    <property type="entry name" value="Moesin tail domain"/>
    <property type="match status" value="1"/>
</dbReference>
<dbReference type="GO" id="GO:0005902">
    <property type="term" value="C:microvillus"/>
    <property type="evidence" value="ECO:0007669"/>
    <property type="project" value="UniProtKB-SubCell"/>
</dbReference>
<dbReference type="SMART" id="SM01196">
    <property type="entry name" value="FERM_C"/>
    <property type="match status" value="1"/>
</dbReference>